<gene>
    <name evidence="1" type="ORF">NLG97_g3117</name>
</gene>
<evidence type="ECO:0000313" key="1">
    <source>
        <dbReference type="EMBL" id="KAJ3495820.1"/>
    </source>
</evidence>
<reference evidence="1" key="1">
    <citation type="submission" date="2022-07" db="EMBL/GenBank/DDBJ databases">
        <title>Genome Sequence of Lecanicillium saksenae.</title>
        <authorList>
            <person name="Buettner E."/>
        </authorList>
    </citation>
    <scope>NUCLEOTIDE SEQUENCE</scope>
    <source>
        <strain evidence="1">VT-O1</strain>
    </source>
</reference>
<name>A0ACC1R1N6_9HYPO</name>
<dbReference type="EMBL" id="JANAKD010000245">
    <property type="protein sequence ID" value="KAJ3495820.1"/>
    <property type="molecule type" value="Genomic_DNA"/>
</dbReference>
<dbReference type="Proteomes" id="UP001148737">
    <property type="component" value="Unassembled WGS sequence"/>
</dbReference>
<protein>
    <submittedName>
        <fullName evidence="1">Uncharacterized protein</fullName>
    </submittedName>
</protein>
<sequence length="302" mass="34454">MFKAQIPATEKSPIQLDQNARELYERAITNPESITDAERRTIRNLPSAEVEDGLVRESSEARKRVRMIPEDRELWEKADKAVKSEQKLAAELVAGEAYRRWFRARGEARASLPPEEYKLLFVAMDVPWQKHLLQIRGNSKVGLVFFVLNQPEWPAFKAKIEQWIQTGLTVMCSKVHQLIRTRFALHWIQGDGSSAELPSKYCSLADLPPGVRSDCFLYVDDESLRSREAAKPFVWLHEPATTLSPLKVDIRHIFPALFARLTQRDMPAGPPFTTSPDFEGFHLAASRAESGDGIWPPFFVRI</sequence>
<evidence type="ECO:0000313" key="2">
    <source>
        <dbReference type="Proteomes" id="UP001148737"/>
    </source>
</evidence>
<comment type="caution">
    <text evidence="1">The sequence shown here is derived from an EMBL/GenBank/DDBJ whole genome shotgun (WGS) entry which is preliminary data.</text>
</comment>
<accession>A0ACC1R1N6</accession>
<keyword evidence="2" id="KW-1185">Reference proteome</keyword>
<proteinExistence type="predicted"/>
<organism evidence="1 2">
    <name type="scientific">Lecanicillium saksenae</name>
    <dbReference type="NCBI Taxonomy" id="468837"/>
    <lineage>
        <taxon>Eukaryota</taxon>
        <taxon>Fungi</taxon>
        <taxon>Dikarya</taxon>
        <taxon>Ascomycota</taxon>
        <taxon>Pezizomycotina</taxon>
        <taxon>Sordariomycetes</taxon>
        <taxon>Hypocreomycetidae</taxon>
        <taxon>Hypocreales</taxon>
        <taxon>Cordycipitaceae</taxon>
        <taxon>Lecanicillium</taxon>
    </lineage>
</organism>